<organism evidence="1 2">
    <name type="scientific">Astyanax mexicanus</name>
    <name type="common">Blind cave fish</name>
    <name type="synonym">Astyanax fasciatus mexicanus</name>
    <dbReference type="NCBI Taxonomy" id="7994"/>
    <lineage>
        <taxon>Eukaryota</taxon>
        <taxon>Metazoa</taxon>
        <taxon>Chordata</taxon>
        <taxon>Craniata</taxon>
        <taxon>Vertebrata</taxon>
        <taxon>Euteleostomi</taxon>
        <taxon>Actinopterygii</taxon>
        <taxon>Neopterygii</taxon>
        <taxon>Teleostei</taxon>
        <taxon>Ostariophysi</taxon>
        <taxon>Characiformes</taxon>
        <taxon>Characoidei</taxon>
        <taxon>Acestrorhamphidae</taxon>
        <taxon>Acestrorhamphinae</taxon>
        <taxon>Astyanax</taxon>
    </lineage>
</organism>
<dbReference type="InParanoid" id="A0A3B1IQ18"/>
<protein>
    <submittedName>
        <fullName evidence="1">Protein SSUH2 homolog</fullName>
    </submittedName>
</protein>
<dbReference type="GeneTree" id="ENSGT00940000163873"/>
<proteinExistence type="predicted"/>
<reference evidence="1" key="4">
    <citation type="submission" date="2025-09" db="UniProtKB">
        <authorList>
            <consortium name="Ensembl"/>
        </authorList>
    </citation>
    <scope>IDENTIFICATION</scope>
</reference>
<reference evidence="2" key="2">
    <citation type="journal article" date="2014" name="Nat. Commun.">
        <title>The cavefish genome reveals candidate genes for eye loss.</title>
        <authorList>
            <person name="McGaugh S.E."/>
            <person name="Gross J.B."/>
            <person name="Aken B."/>
            <person name="Blin M."/>
            <person name="Borowsky R."/>
            <person name="Chalopin D."/>
            <person name="Hinaux H."/>
            <person name="Jeffery W.R."/>
            <person name="Keene A."/>
            <person name="Ma L."/>
            <person name="Minx P."/>
            <person name="Murphy D."/>
            <person name="O'Quin K.E."/>
            <person name="Retaux S."/>
            <person name="Rohner N."/>
            <person name="Searle S.M."/>
            <person name="Stahl B.A."/>
            <person name="Tabin C."/>
            <person name="Volff J.N."/>
            <person name="Yoshizawa M."/>
            <person name="Warren W.C."/>
        </authorList>
    </citation>
    <scope>NUCLEOTIDE SEQUENCE [LARGE SCALE GENOMIC DNA]</scope>
    <source>
        <strain evidence="2">female</strain>
    </source>
</reference>
<sequence>MSYPPGPAMYPPPVMGMQAPVMYNSVPGYEGLVPGASGGFIPPPPVQPMPTPDSQPAQDWSIPALSEEAAREAFCKHVDSNCCWSSGPAKDGVITNKDQFNTYRYRLETYTESRKTDWATKPYDGQPVNAFTQPPPGPWQIPVTPPDMFKDCVKEVEVPYTSSIKPCEKCTATGKCACVACTAAGNKMCQNCSGSGKVSAEESCNNCNGTGRKKCSDCSGHGVKECETCKGKGQLLSYIKLTVEWKNNVEDYVAEQASGLKMDKLDSVTGKQLFKDTKYMVYPLMGFPDQNMVQASDRMVRDHHSKYSQSARILQQQQTVELIPITKVGYQWQGKPYIYYVYGNEAKVKADDYPETCCCVIL</sequence>
<dbReference type="InterPro" id="IPR052789">
    <property type="entry name" value="SSUH2_homolog"/>
</dbReference>
<accession>A0A3B1IQ18</accession>
<evidence type="ECO:0000313" key="2">
    <source>
        <dbReference type="Proteomes" id="UP000018467"/>
    </source>
</evidence>
<reference evidence="1" key="3">
    <citation type="submission" date="2025-08" db="UniProtKB">
        <authorList>
            <consortium name="Ensembl"/>
        </authorList>
    </citation>
    <scope>IDENTIFICATION</scope>
</reference>
<dbReference type="Bgee" id="ENSAMXG00000043820">
    <property type="expression patterns" value="Expressed in embryo and 14 other cell types or tissues"/>
</dbReference>
<reference evidence="2" key="1">
    <citation type="submission" date="2013-03" db="EMBL/GenBank/DDBJ databases">
        <authorList>
            <person name="Jeffery W."/>
            <person name="Warren W."/>
            <person name="Wilson R.K."/>
        </authorList>
    </citation>
    <scope>NUCLEOTIDE SEQUENCE</scope>
    <source>
        <strain evidence="2">female</strain>
    </source>
</reference>
<dbReference type="PANTHER" id="PTHR48465:SF1">
    <property type="entry name" value="PROTEIN SSUH2 HOMOLOG"/>
    <property type="match status" value="1"/>
</dbReference>
<dbReference type="Proteomes" id="UP000018467">
    <property type="component" value="Unassembled WGS sequence"/>
</dbReference>
<keyword evidence="2" id="KW-1185">Reference proteome</keyword>
<evidence type="ECO:0000313" key="1">
    <source>
        <dbReference type="Ensembl" id="ENSAMXP00000031299.1"/>
    </source>
</evidence>
<name>A0A3B1IQ18_ASTMX</name>
<dbReference type="Ensembl" id="ENSAMXT00000030879.1">
    <property type="protein sequence ID" value="ENSAMXP00000031299.1"/>
    <property type="gene ID" value="ENSAMXG00000043820.1"/>
</dbReference>
<dbReference type="AlphaFoldDB" id="A0A3B1IQ18"/>
<dbReference type="PANTHER" id="PTHR48465">
    <property type="entry name" value="PROTEIN SSUH2 HOMOLOG"/>
    <property type="match status" value="1"/>
</dbReference>